<dbReference type="Proteomes" id="UP001201812">
    <property type="component" value="Unassembled WGS sequence"/>
</dbReference>
<protein>
    <submittedName>
        <fullName evidence="2">Uncharacterized protein</fullName>
    </submittedName>
</protein>
<accession>A0AAD4NG26</accession>
<dbReference type="EMBL" id="JAKKPZ010000001">
    <property type="protein sequence ID" value="KAI1728040.1"/>
    <property type="molecule type" value="Genomic_DNA"/>
</dbReference>
<keyword evidence="3" id="KW-1185">Reference proteome</keyword>
<evidence type="ECO:0000313" key="3">
    <source>
        <dbReference type="Proteomes" id="UP001201812"/>
    </source>
</evidence>
<feature type="signal peptide" evidence="1">
    <location>
        <begin position="1"/>
        <end position="18"/>
    </location>
</feature>
<evidence type="ECO:0000313" key="2">
    <source>
        <dbReference type="EMBL" id="KAI1728040.1"/>
    </source>
</evidence>
<comment type="caution">
    <text evidence="2">The sequence shown here is derived from an EMBL/GenBank/DDBJ whole genome shotgun (WGS) entry which is preliminary data.</text>
</comment>
<name>A0AAD4NG26_9BILA</name>
<dbReference type="AlphaFoldDB" id="A0AAD4NG26"/>
<reference evidence="2" key="1">
    <citation type="submission" date="2022-01" db="EMBL/GenBank/DDBJ databases">
        <title>Genome Sequence Resource for Two Populations of Ditylenchus destructor, the Migratory Endoparasitic Phytonematode.</title>
        <authorList>
            <person name="Zhang H."/>
            <person name="Lin R."/>
            <person name="Xie B."/>
        </authorList>
    </citation>
    <scope>NUCLEOTIDE SEQUENCE</scope>
    <source>
        <strain evidence="2">BazhouSP</strain>
    </source>
</reference>
<keyword evidence="1" id="KW-0732">Signal</keyword>
<sequence>MLFRAILIISYFVSNSTAVFYCYNPRLSRYNSPRCFPRSLVWTASVRLCCSEDVVNGMDSVKVFDKDPDTDLQLEIALPTNCKRGFFIESLNRRLCPLHMTDVKELQACCEGGPPRFGVDELSRIALVNKDQLIVQPE</sequence>
<organism evidence="2 3">
    <name type="scientific">Ditylenchus destructor</name>
    <dbReference type="NCBI Taxonomy" id="166010"/>
    <lineage>
        <taxon>Eukaryota</taxon>
        <taxon>Metazoa</taxon>
        <taxon>Ecdysozoa</taxon>
        <taxon>Nematoda</taxon>
        <taxon>Chromadorea</taxon>
        <taxon>Rhabditida</taxon>
        <taxon>Tylenchina</taxon>
        <taxon>Tylenchomorpha</taxon>
        <taxon>Sphaerularioidea</taxon>
        <taxon>Anguinidae</taxon>
        <taxon>Anguininae</taxon>
        <taxon>Ditylenchus</taxon>
    </lineage>
</organism>
<feature type="chain" id="PRO_5042202870" evidence="1">
    <location>
        <begin position="19"/>
        <end position="138"/>
    </location>
</feature>
<evidence type="ECO:0000256" key="1">
    <source>
        <dbReference type="SAM" id="SignalP"/>
    </source>
</evidence>
<gene>
    <name evidence="2" type="ORF">DdX_00190</name>
</gene>
<proteinExistence type="predicted"/>